<reference evidence="2" key="2">
    <citation type="submission" date="2020-10" db="EMBL/GenBank/DDBJ databases">
        <authorList>
            <person name="Scholz U."/>
            <person name="Mascher M."/>
            <person name="Fiebig A."/>
        </authorList>
    </citation>
    <scope>NUCLEOTIDE SEQUENCE [LARGE SCALE GENOMIC DNA]</scope>
    <source>
        <strain evidence="2">cv. Morex</strain>
    </source>
</reference>
<proteinExistence type="predicted"/>
<organism evidence="2 3">
    <name type="scientific">Hordeum vulgare subsp. vulgare</name>
    <name type="common">Domesticated barley</name>
    <dbReference type="NCBI Taxonomy" id="112509"/>
    <lineage>
        <taxon>Eukaryota</taxon>
        <taxon>Viridiplantae</taxon>
        <taxon>Streptophyta</taxon>
        <taxon>Embryophyta</taxon>
        <taxon>Tracheophyta</taxon>
        <taxon>Spermatophyta</taxon>
        <taxon>Magnoliopsida</taxon>
        <taxon>Liliopsida</taxon>
        <taxon>Poales</taxon>
        <taxon>Poaceae</taxon>
        <taxon>BOP clade</taxon>
        <taxon>Pooideae</taxon>
        <taxon>Triticodae</taxon>
        <taxon>Triticeae</taxon>
        <taxon>Hordeinae</taxon>
        <taxon>Hordeum</taxon>
    </lineage>
</organism>
<evidence type="ECO:0000256" key="1">
    <source>
        <dbReference type="SAM" id="MobiDB-lite"/>
    </source>
</evidence>
<reference evidence="2" key="3">
    <citation type="submission" date="2022-01" db="UniProtKB">
        <authorList>
            <consortium name="EnsemblPlants"/>
        </authorList>
    </citation>
    <scope>IDENTIFICATION</scope>
    <source>
        <strain evidence="2">subsp. vulgare</strain>
    </source>
</reference>
<dbReference type="EnsemblPlants" id="HORVU.MOREX.r3.1HG0058400.1">
    <property type="protein sequence ID" value="HORVU.MOREX.r3.1HG0058400.1.CDS1"/>
    <property type="gene ID" value="HORVU.MOREX.r3.1HG0058400"/>
</dbReference>
<accession>A0A8I6X3N8</accession>
<evidence type="ECO:0000313" key="3">
    <source>
        <dbReference type="Proteomes" id="UP000011116"/>
    </source>
</evidence>
<dbReference type="Proteomes" id="UP000011116">
    <property type="component" value="Chromosome 1H"/>
</dbReference>
<feature type="region of interest" description="Disordered" evidence="1">
    <location>
        <begin position="43"/>
        <end position="72"/>
    </location>
</feature>
<dbReference type="Gramene" id="HORVU.MOREX.r3.1HG0058400.1">
    <property type="protein sequence ID" value="HORVU.MOREX.r3.1HG0058400.1.CDS1"/>
    <property type="gene ID" value="HORVU.MOREX.r3.1HG0058400"/>
</dbReference>
<dbReference type="SMR" id="A0A8I6X3N8"/>
<sequence length="148" mass="15915">MEVQLGAVTSRVCQLEITADNGNQQQHRGLFLAMEPPILATPAKRPSAPPKSRIAATPTRHSARQAANTSTIPVAQRASFRIVKELGLLGPRENMTEDVAKALIRRFEEPLSDSNIAVIAKLTHLDSDALRVMACMAGPDGHATEADV</sequence>
<name>A0A8I6X3N8_HORVV</name>
<protein>
    <submittedName>
        <fullName evidence="2">Uncharacterized protein</fullName>
    </submittedName>
</protein>
<dbReference type="AlphaFoldDB" id="A0A8I6X3N8"/>
<evidence type="ECO:0000313" key="2">
    <source>
        <dbReference type="EnsemblPlants" id="HORVU.MOREX.r3.1HG0058400.1.CDS1"/>
    </source>
</evidence>
<keyword evidence="3" id="KW-1185">Reference proteome</keyword>
<reference evidence="3" key="1">
    <citation type="journal article" date="2012" name="Nature">
        <title>A physical, genetic and functional sequence assembly of the barley genome.</title>
        <authorList>
            <consortium name="The International Barley Genome Sequencing Consortium"/>
            <person name="Mayer K.F."/>
            <person name="Waugh R."/>
            <person name="Brown J.W."/>
            <person name="Schulman A."/>
            <person name="Langridge P."/>
            <person name="Platzer M."/>
            <person name="Fincher G.B."/>
            <person name="Muehlbauer G.J."/>
            <person name="Sato K."/>
            <person name="Close T.J."/>
            <person name="Wise R.P."/>
            <person name="Stein N."/>
        </authorList>
    </citation>
    <scope>NUCLEOTIDE SEQUENCE [LARGE SCALE GENOMIC DNA]</scope>
    <source>
        <strain evidence="3">cv. Morex</strain>
    </source>
</reference>